<dbReference type="PANTHER" id="PTHR33445">
    <property type="entry name" value="ATP SYNTHASE SUBUNIT B', CHLOROPLASTIC"/>
    <property type="match status" value="1"/>
</dbReference>
<evidence type="ECO:0000256" key="4">
    <source>
        <dbReference type="ARBA" id="ARBA00022475"/>
    </source>
</evidence>
<accession>A0A1S2QQJ3</accession>
<evidence type="ECO:0000313" key="18">
    <source>
        <dbReference type="Proteomes" id="UP000179642"/>
    </source>
</evidence>
<dbReference type="Proteomes" id="UP000179642">
    <property type="component" value="Unassembled WGS sequence"/>
</dbReference>
<dbReference type="PANTHER" id="PTHR33445:SF1">
    <property type="entry name" value="ATP SYNTHASE SUBUNIT B"/>
    <property type="match status" value="1"/>
</dbReference>
<dbReference type="Gene3D" id="1.20.5.620">
    <property type="entry name" value="F1F0 ATP synthase subunit B, membrane domain"/>
    <property type="match status" value="1"/>
</dbReference>
<dbReference type="InterPro" id="IPR028987">
    <property type="entry name" value="ATP_synth_B-like_membr_sf"/>
</dbReference>
<comment type="caution">
    <text evidence="17">The sequence shown here is derived from an EMBL/GenBank/DDBJ whole genome shotgun (WGS) entry which is preliminary data.</text>
</comment>
<keyword evidence="4 14" id="KW-1003">Cell membrane</keyword>
<dbReference type="CDD" id="cd06503">
    <property type="entry name" value="ATP-synt_Fo_b"/>
    <property type="match status" value="1"/>
</dbReference>
<keyword evidence="5 14" id="KW-0138">CF(0)</keyword>
<dbReference type="InterPro" id="IPR002146">
    <property type="entry name" value="ATP_synth_b/b'su_bac/chlpt"/>
</dbReference>
<keyword evidence="16" id="KW-0175">Coiled coil</keyword>
<evidence type="ECO:0000256" key="5">
    <source>
        <dbReference type="ARBA" id="ARBA00022547"/>
    </source>
</evidence>
<keyword evidence="10 14" id="KW-0472">Membrane</keyword>
<dbReference type="NCBIfam" id="TIGR01144">
    <property type="entry name" value="ATP_synt_b"/>
    <property type="match status" value="1"/>
</dbReference>
<feature type="coiled-coil region" evidence="16">
    <location>
        <begin position="62"/>
        <end position="89"/>
    </location>
</feature>
<evidence type="ECO:0000256" key="3">
    <source>
        <dbReference type="ARBA" id="ARBA00022448"/>
    </source>
</evidence>
<evidence type="ECO:0000256" key="16">
    <source>
        <dbReference type="SAM" id="Coils"/>
    </source>
</evidence>
<dbReference type="InterPro" id="IPR050059">
    <property type="entry name" value="ATP_synthase_B_chain"/>
</dbReference>
<evidence type="ECO:0000313" key="17">
    <source>
        <dbReference type="EMBL" id="OIK07685.1"/>
    </source>
</evidence>
<dbReference type="SUPFAM" id="SSF81573">
    <property type="entry name" value="F1F0 ATP synthase subunit B, membrane domain"/>
    <property type="match status" value="1"/>
</dbReference>
<comment type="similarity">
    <text evidence="2 14 15">Belongs to the ATPase B chain family.</text>
</comment>
<evidence type="ECO:0000256" key="2">
    <source>
        <dbReference type="ARBA" id="ARBA00005513"/>
    </source>
</evidence>
<evidence type="ECO:0000256" key="8">
    <source>
        <dbReference type="ARBA" id="ARBA00022989"/>
    </source>
</evidence>
<evidence type="ECO:0000256" key="11">
    <source>
        <dbReference type="ARBA" id="ARBA00023310"/>
    </source>
</evidence>
<sequence>MGILIPGLAPSLVCVLTFAVIFACLSKILLPRINNVLAERRDAIEGQRELAERTTIEAGEVLAEYREELADARHEAARLRQEALEQGARLIAETRAEALREREAMTTEAQARIAADRALAKTELHGAVVSLATELAGRVIGEPIDSVVRESDVVDRFFSDLDDRSTAGLQ</sequence>
<keyword evidence="8 14" id="KW-1133">Transmembrane helix</keyword>
<evidence type="ECO:0000256" key="14">
    <source>
        <dbReference type="HAMAP-Rule" id="MF_01398"/>
    </source>
</evidence>
<reference evidence="17 18" key="1">
    <citation type="submission" date="2016-10" db="EMBL/GenBank/DDBJ databases">
        <title>Genome sequence of Streptomyces sp. MUSC 1.</title>
        <authorList>
            <person name="Lee L.-H."/>
            <person name="Ser H.-L."/>
            <person name="Law J.W.-F."/>
        </authorList>
    </citation>
    <scope>NUCLEOTIDE SEQUENCE [LARGE SCALE GENOMIC DNA]</scope>
    <source>
        <strain evidence="17 18">MUSC 1</strain>
    </source>
</reference>
<dbReference type="Pfam" id="PF00430">
    <property type="entry name" value="ATP-synt_B"/>
    <property type="match status" value="1"/>
</dbReference>
<gene>
    <name evidence="14" type="primary">atpF</name>
    <name evidence="17" type="ORF">BIV23_01485</name>
</gene>
<name>A0A1S2QQJ3_9ACTN</name>
<keyword evidence="7 14" id="KW-0375">Hydrogen ion transport</keyword>
<evidence type="ECO:0000256" key="13">
    <source>
        <dbReference type="ARBA" id="ARBA00025830"/>
    </source>
</evidence>
<keyword evidence="3 14" id="KW-0813">Transport</keyword>
<evidence type="ECO:0000256" key="15">
    <source>
        <dbReference type="RuleBase" id="RU003848"/>
    </source>
</evidence>
<dbReference type="GO" id="GO:0046961">
    <property type="term" value="F:proton-transporting ATPase activity, rotational mechanism"/>
    <property type="evidence" value="ECO:0007669"/>
    <property type="project" value="TreeGrafter"/>
</dbReference>
<evidence type="ECO:0000256" key="10">
    <source>
        <dbReference type="ARBA" id="ARBA00023136"/>
    </source>
</evidence>
<dbReference type="AlphaFoldDB" id="A0A1S2QQJ3"/>
<feature type="transmembrane region" description="Helical" evidence="14">
    <location>
        <begin position="6"/>
        <end position="30"/>
    </location>
</feature>
<dbReference type="EMBL" id="MLYO01000009">
    <property type="protein sequence ID" value="OIK07685.1"/>
    <property type="molecule type" value="Genomic_DNA"/>
</dbReference>
<keyword evidence="11 14" id="KW-0066">ATP synthesis</keyword>
<dbReference type="GO" id="GO:0045259">
    <property type="term" value="C:proton-transporting ATP synthase complex"/>
    <property type="evidence" value="ECO:0007669"/>
    <property type="project" value="UniProtKB-KW"/>
</dbReference>
<dbReference type="OrthoDB" id="3873610at2"/>
<proteinExistence type="inferred from homology"/>
<dbReference type="InterPro" id="IPR005864">
    <property type="entry name" value="ATP_synth_F0_bsu_bac"/>
</dbReference>
<comment type="function">
    <text evidence="14">Component of the F(0) channel, it forms part of the peripheral stalk, linking F(1) to F(0).</text>
</comment>
<comment type="function">
    <text evidence="12 14">F(1)F(0) ATP synthase produces ATP from ADP in the presence of a proton or sodium gradient. F-type ATPases consist of two structural domains, F(1) containing the extramembraneous catalytic core and F(0) containing the membrane proton channel, linked together by a central stalk and a peripheral stalk. During catalysis, ATP synthesis in the catalytic domain of F(1) is coupled via a rotary mechanism of the central stalk subunits to proton translocation.</text>
</comment>
<comment type="subcellular location">
    <subcellularLocation>
        <location evidence="1 14">Cell membrane</location>
        <topology evidence="1 14">Single-pass membrane protein</topology>
    </subcellularLocation>
</comment>
<keyword evidence="18" id="KW-1185">Reference proteome</keyword>
<dbReference type="RefSeq" id="WP_071378859.1">
    <property type="nucleotide sequence ID" value="NZ_MLYO01000009.1"/>
</dbReference>
<dbReference type="HAMAP" id="MF_01398">
    <property type="entry name" value="ATP_synth_b_bprime"/>
    <property type="match status" value="1"/>
</dbReference>
<keyword evidence="9 14" id="KW-0406">Ion transport</keyword>
<dbReference type="GO" id="GO:0046933">
    <property type="term" value="F:proton-transporting ATP synthase activity, rotational mechanism"/>
    <property type="evidence" value="ECO:0007669"/>
    <property type="project" value="UniProtKB-UniRule"/>
</dbReference>
<evidence type="ECO:0000256" key="9">
    <source>
        <dbReference type="ARBA" id="ARBA00023065"/>
    </source>
</evidence>
<dbReference type="GO" id="GO:0005886">
    <property type="term" value="C:plasma membrane"/>
    <property type="evidence" value="ECO:0007669"/>
    <property type="project" value="UniProtKB-SubCell"/>
</dbReference>
<organism evidence="17 18">
    <name type="scientific">Streptomyces monashensis</name>
    <dbReference type="NCBI Taxonomy" id="1678012"/>
    <lineage>
        <taxon>Bacteria</taxon>
        <taxon>Bacillati</taxon>
        <taxon>Actinomycetota</taxon>
        <taxon>Actinomycetes</taxon>
        <taxon>Kitasatosporales</taxon>
        <taxon>Streptomycetaceae</taxon>
        <taxon>Streptomyces</taxon>
    </lineage>
</organism>
<keyword evidence="6 14" id="KW-0812">Transmembrane</keyword>
<comment type="subunit">
    <text evidence="13 14">F-type ATPases have 2 components, F(1) - the catalytic core - and F(0) - the membrane proton channel. F(1) has five subunits: alpha(3), beta(3), gamma(1), delta(1), epsilon(1). F(0) has three main subunits: a(1), b(2) and c(10-14). The alpha and beta chains form an alternating ring which encloses part of the gamma chain. F(1) is attached to F(0) by a central stalk formed by the gamma and epsilon chains, while a peripheral stalk is formed by the delta and b chains.</text>
</comment>
<protein>
    <recommendedName>
        <fullName evidence="14">ATP synthase subunit b</fullName>
    </recommendedName>
    <alternativeName>
        <fullName evidence="14">ATP synthase F(0) sector subunit b</fullName>
    </alternativeName>
    <alternativeName>
        <fullName evidence="14">ATPase subunit I</fullName>
    </alternativeName>
    <alternativeName>
        <fullName evidence="14">F-type ATPase subunit b</fullName>
        <shortName evidence="14">F-ATPase subunit b</shortName>
    </alternativeName>
</protein>
<evidence type="ECO:0000256" key="6">
    <source>
        <dbReference type="ARBA" id="ARBA00022692"/>
    </source>
</evidence>
<evidence type="ECO:0000256" key="1">
    <source>
        <dbReference type="ARBA" id="ARBA00004162"/>
    </source>
</evidence>
<evidence type="ECO:0000256" key="7">
    <source>
        <dbReference type="ARBA" id="ARBA00022781"/>
    </source>
</evidence>
<evidence type="ECO:0000256" key="12">
    <source>
        <dbReference type="ARBA" id="ARBA00025198"/>
    </source>
</evidence>